<comment type="caution">
    <text evidence="5">The sequence shown here is derived from an EMBL/GenBank/DDBJ whole genome shotgun (WGS) entry which is preliminary data.</text>
</comment>
<name>A0A9W4VWU8_PSEHA</name>
<evidence type="ECO:0000313" key="6">
    <source>
        <dbReference type="Proteomes" id="UP001152447"/>
    </source>
</evidence>
<evidence type="ECO:0000256" key="1">
    <source>
        <dbReference type="SAM" id="Coils"/>
    </source>
</evidence>
<sequence>MSVFIKSFFHKSFPARQLLIRQNGEVKHVVLAPWLQVSVLAIIITAIAWMSVSSIRVYMQTHQISHIEQTQLDKQAQWQQKVKQQQQRYALQQEQLAELEQKQALLQGMIESLPASISKDAIKLEGELDSSPINESESEIHEPLEDDKSQNKQADNNATSFEQRYTLLNQQYDTNFTLLAAQINQRHDAILEILQDTGLENALAQHLALAAQTTAQGGPLDILDESKIPNTFLAIADKLLVLNQLENFLTALPNTLPLPAAKYYISSNFGLRKDPMNKRRAFHKGVDLAGWHKTEIFAPADATVRRAGRNGGYGNFIELEHKNGVVTRFGHLNKINVKKGQVIAKHDVIGLMGSTGRSTSTHLHYEVLIDDKHVNPLKITKALSRVW</sequence>
<feature type="compositionally biased region" description="Basic and acidic residues" evidence="2">
    <location>
        <begin position="138"/>
        <end position="150"/>
    </location>
</feature>
<evidence type="ECO:0000256" key="2">
    <source>
        <dbReference type="SAM" id="MobiDB-lite"/>
    </source>
</evidence>
<dbReference type="Pfam" id="PF01551">
    <property type="entry name" value="Peptidase_M23"/>
    <property type="match status" value="1"/>
</dbReference>
<dbReference type="EMBL" id="CAMAPB010000006">
    <property type="protein sequence ID" value="CAH9052947.1"/>
    <property type="molecule type" value="Genomic_DNA"/>
</dbReference>
<protein>
    <recommendedName>
        <fullName evidence="4">M23ase beta-sheet core domain-containing protein</fullName>
    </recommendedName>
</protein>
<dbReference type="SUPFAM" id="SSF51261">
    <property type="entry name" value="Duplicated hybrid motif"/>
    <property type="match status" value="1"/>
</dbReference>
<dbReference type="CDD" id="cd12797">
    <property type="entry name" value="M23_peptidase"/>
    <property type="match status" value="1"/>
</dbReference>
<keyword evidence="1" id="KW-0175">Coiled coil</keyword>
<evidence type="ECO:0000313" key="5">
    <source>
        <dbReference type="EMBL" id="CAH9052947.1"/>
    </source>
</evidence>
<keyword evidence="3" id="KW-0472">Membrane</keyword>
<dbReference type="RefSeq" id="WP_262976149.1">
    <property type="nucleotide sequence ID" value="NZ_CAMAPB010000006.1"/>
</dbReference>
<dbReference type="PANTHER" id="PTHR21666">
    <property type="entry name" value="PEPTIDASE-RELATED"/>
    <property type="match status" value="1"/>
</dbReference>
<feature type="domain" description="M23ase beta-sheet core" evidence="4">
    <location>
        <begin position="282"/>
        <end position="376"/>
    </location>
</feature>
<gene>
    <name evidence="5" type="ORF">PSEHALCIP103_00724</name>
</gene>
<dbReference type="GO" id="GO:0004222">
    <property type="term" value="F:metalloendopeptidase activity"/>
    <property type="evidence" value="ECO:0007669"/>
    <property type="project" value="TreeGrafter"/>
</dbReference>
<keyword evidence="6" id="KW-1185">Reference proteome</keyword>
<keyword evidence="3" id="KW-1133">Transmembrane helix</keyword>
<reference evidence="5" key="1">
    <citation type="submission" date="2022-07" db="EMBL/GenBank/DDBJ databases">
        <authorList>
            <person name="Criscuolo A."/>
        </authorList>
    </citation>
    <scope>NUCLEOTIDE SEQUENCE</scope>
    <source>
        <strain evidence="5">CIP103197</strain>
    </source>
</reference>
<feature type="coiled-coil region" evidence="1">
    <location>
        <begin position="75"/>
        <end position="109"/>
    </location>
</feature>
<dbReference type="InterPro" id="IPR011055">
    <property type="entry name" value="Dup_hybrid_motif"/>
</dbReference>
<proteinExistence type="predicted"/>
<dbReference type="AlphaFoldDB" id="A0A9W4VWU8"/>
<feature type="transmembrane region" description="Helical" evidence="3">
    <location>
        <begin position="31"/>
        <end position="52"/>
    </location>
</feature>
<organism evidence="5 6">
    <name type="scientific">Pseudoalteromonas haloplanktis</name>
    <name type="common">Alteromonas haloplanktis</name>
    <dbReference type="NCBI Taxonomy" id="228"/>
    <lineage>
        <taxon>Bacteria</taxon>
        <taxon>Pseudomonadati</taxon>
        <taxon>Pseudomonadota</taxon>
        <taxon>Gammaproteobacteria</taxon>
        <taxon>Alteromonadales</taxon>
        <taxon>Pseudoalteromonadaceae</taxon>
        <taxon>Pseudoalteromonas</taxon>
    </lineage>
</organism>
<evidence type="ECO:0000256" key="3">
    <source>
        <dbReference type="SAM" id="Phobius"/>
    </source>
</evidence>
<keyword evidence="3" id="KW-0812">Transmembrane</keyword>
<dbReference type="Gene3D" id="2.70.70.10">
    <property type="entry name" value="Glucose Permease (Domain IIA)"/>
    <property type="match status" value="1"/>
</dbReference>
<dbReference type="InterPro" id="IPR016047">
    <property type="entry name" value="M23ase_b-sheet_dom"/>
</dbReference>
<evidence type="ECO:0000259" key="4">
    <source>
        <dbReference type="Pfam" id="PF01551"/>
    </source>
</evidence>
<accession>A0A9W4VWU8</accession>
<dbReference type="Proteomes" id="UP001152447">
    <property type="component" value="Unassembled WGS sequence"/>
</dbReference>
<dbReference type="InterPro" id="IPR050570">
    <property type="entry name" value="Cell_wall_metabolism_enzyme"/>
</dbReference>
<feature type="region of interest" description="Disordered" evidence="2">
    <location>
        <begin position="129"/>
        <end position="154"/>
    </location>
</feature>
<dbReference type="PANTHER" id="PTHR21666:SF270">
    <property type="entry name" value="MUREIN HYDROLASE ACTIVATOR ENVC"/>
    <property type="match status" value="1"/>
</dbReference>